<accession>A0A285S4K8</accession>
<reference evidence="1 2" key="1">
    <citation type="submission" date="2017-08" db="EMBL/GenBank/DDBJ databases">
        <authorList>
            <person name="de Groot N.N."/>
        </authorList>
    </citation>
    <scope>NUCLEOTIDE SEQUENCE [LARGE SCALE GENOMIC DNA]</scope>
    <source>
        <strain evidence="1 2">DSM 9787</strain>
    </source>
</reference>
<dbReference type="AlphaFoldDB" id="A0A285S4K8"/>
<protein>
    <submittedName>
        <fullName evidence="1">Uncharacterized protein</fullName>
    </submittedName>
</protein>
<dbReference type="RefSeq" id="WP_097076245.1">
    <property type="nucleotide sequence ID" value="NZ_OBMR01000005.1"/>
</dbReference>
<dbReference type="EMBL" id="OBMR01000005">
    <property type="protein sequence ID" value="SOC02020.1"/>
    <property type="molecule type" value="Genomic_DNA"/>
</dbReference>
<dbReference type="Proteomes" id="UP000219563">
    <property type="component" value="Unassembled WGS sequence"/>
</dbReference>
<dbReference type="Gene3D" id="3.40.91.30">
    <property type="match status" value="1"/>
</dbReference>
<sequence length="239" mass="27391">MNKLLKTLPEGDLSIGHCSNSTKWFVTYNHEQHYLKKSNIDLAKKLALKKYVKLKIKALEASLAEIKLHETKTTKAQVALNNLLNDNAYIELLSDYLGKLDSEATVWANADYPKNTNYLESLVHPTVGGLMVRSKSESMIAIALSEQQIPFRYENLITIDDATFAPDFTILHPQTGQIMYWEHFGLMEDEKYLNDFSHKIMCYAKNQIYLGENLIATFETSDCPLDYQSINNKINQFLK</sequence>
<organism evidence="1 2">
    <name type="scientific">Pseudobutyrivibrio ruminis DSM 9787</name>
    <dbReference type="NCBI Taxonomy" id="1123011"/>
    <lineage>
        <taxon>Bacteria</taxon>
        <taxon>Bacillati</taxon>
        <taxon>Bacillota</taxon>
        <taxon>Clostridia</taxon>
        <taxon>Lachnospirales</taxon>
        <taxon>Lachnospiraceae</taxon>
        <taxon>Pseudobutyrivibrio</taxon>
    </lineage>
</organism>
<gene>
    <name evidence="1" type="ORF">SAMN02910411_1864</name>
</gene>
<name>A0A285S4K8_9FIRM</name>
<evidence type="ECO:0000313" key="1">
    <source>
        <dbReference type="EMBL" id="SOC02020.1"/>
    </source>
</evidence>
<evidence type="ECO:0000313" key="2">
    <source>
        <dbReference type="Proteomes" id="UP000219563"/>
    </source>
</evidence>
<proteinExistence type="predicted"/>